<dbReference type="PANTHER" id="PTHR11911:SF111">
    <property type="entry name" value="INOSINE-5'-MONOPHOSPHATE DEHYDROGENASE"/>
    <property type="match status" value="1"/>
</dbReference>
<comment type="pathway">
    <text evidence="13 20">Purine metabolism; XMP biosynthesis via de novo pathway; XMP from IMP: step 1/1.</text>
</comment>
<dbReference type="Pfam" id="PF00571">
    <property type="entry name" value="CBS"/>
    <property type="match status" value="2"/>
</dbReference>
<evidence type="ECO:0000256" key="18">
    <source>
        <dbReference type="PROSITE-ProRule" id="PRU00703"/>
    </source>
</evidence>
<comment type="similarity">
    <text evidence="2 13 19">Belongs to the IMPDH/GMPR family.</text>
</comment>
<evidence type="ECO:0000256" key="8">
    <source>
        <dbReference type="ARBA" id="ARBA00022958"/>
    </source>
</evidence>
<dbReference type="InterPro" id="IPR013785">
    <property type="entry name" value="Aldolase_TIM"/>
</dbReference>
<name>A0A501W569_9BACT</name>
<comment type="function">
    <text evidence="13">Catalyzes the conversion of inosine 5'-phosphate (IMP) to xanthosine 5'-phosphate (XMP), the first committed and rate-limiting step in the de novo synthesis of guanine nucleotides, and therefore plays an important role in the regulation of cell growth.</text>
</comment>
<dbReference type="SUPFAM" id="SSF51412">
    <property type="entry name" value="Inosine monophosphate dehydrogenase (IMPDH)"/>
    <property type="match status" value="1"/>
</dbReference>
<keyword evidence="9 13" id="KW-0560">Oxidoreductase</keyword>
<comment type="cofactor">
    <cofactor evidence="1 13">
        <name>K(+)</name>
        <dbReference type="ChEBI" id="CHEBI:29103"/>
    </cofactor>
</comment>
<protein>
    <recommendedName>
        <fullName evidence="13 20">Inosine-5'-monophosphate dehydrogenase</fullName>
        <shortName evidence="13">IMP dehydrogenase</shortName>
        <shortName evidence="13">IMPD</shortName>
        <shortName evidence="13">IMPDH</shortName>
        <ecNumber evidence="13 20">1.1.1.205</ecNumber>
    </recommendedName>
</protein>
<comment type="subunit">
    <text evidence="3 13">Homotetramer.</text>
</comment>
<dbReference type="SMART" id="SM01240">
    <property type="entry name" value="IMPDH"/>
    <property type="match status" value="1"/>
</dbReference>
<dbReference type="GO" id="GO:0006183">
    <property type="term" value="P:GTP biosynthetic process"/>
    <property type="evidence" value="ECO:0007669"/>
    <property type="project" value="TreeGrafter"/>
</dbReference>
<evidence type="ECO:0000256" key="12">
    <source>
        <dbReference type="ARBA" id="ARBA00048028"/>
    </source>
</evidence>
<evidence type="ECO:0000256" key="6">
    <source>
        <dbReference type="ARBA" id="ARBA00022749"/>
    </source>
</evidence>
<evidence type="ECO:0000256" key="15">
    <source>
        <dbReference type="PIRSR" id="PIRSR000130-2"/>
    </source>
</evidence>
<dbReference type="UniPathway" id="UPA00601">
    <property type="reaction ID" value="UER00295"/>
</dbReference>
<reference evidence="22 23" key="1">
    <citation type="submission" date="2019-06" db="EMBL/GenBank/DDBJ databases">
        <title>A novel bacterium of genus Pontibacter, isolated from marine sediment.</title>
        <authorList>
            <person name="Huang H."/>
            <person name="Mo K."/>
            <person name="Hu Y."/>
        </authorList>
    </citation>
    <scope>NUCLEOTIDE SEQUENCE [LARGE SCALE GENOMIC DNA]</scope>
    <source>
        <strain evidence="22 23">HB172049</strain>
    </source>
</reference>
<keyword evidence="8 13" id="KW-0630">Potassium</keyword>
<dbReference type="EMBL" id="VFRQ01000003">
    <property type="protein sequence ID" value="TPE44749.1"/>
    <property type="molecule type" value="Genomic_DNA"/>
</dbReference>
<evidence type="ECO:0000256" key="13">
    <source>
        <dbReference type="HAMAP-Rule" id="MF_01964"/>
    </source>
</evidence>
<evidence type="ECO:0000313" key="23">
    <source>
        <dbReference type="Proteomes" id="UP000316727"/>
    </source>
</evidence>
<accession>A0A501W569</accession>
<dbReference type="InterPro" id="IPR000644">
    <property type="entry name" value="CBS_dom"/>
</dbReference>
<dbReference type="PROSITE" id="PS51371">
    <property type="entry name" value="CBS"/>
    <property type="match status" value="2"/>
</dbReference>
<feature type="binding site" evidence="13 15">
    <location>
        <position position="305"/>
    </location>
    <ligand>
        <name>IMP</name>
        <dbReference type="ChEBI" id="CHEBI:58053"/>
    </ligand>
</feature>
<evidence type="ECO:0000256" key="9">
    <source>
        <dbReference type="ARBA" id="ARBA00023002"/>
    </source>
</evidence>
<dbReference type="InterPro" id="IPR001093">
    <property type="entry name" value="IMP_DH_GMPRt"/>
</dbReference>
<evidence type="ECO:0000256" key="5">
    <source>
        <dbReference type="ARBA" id="ARBA00022737"/>
    </source>
</evidence>
<dbReference type="GO" id="GO:0000166">
    <property type="term" value="F:nucleotide binding"/>
    <property type="evidence" value="ECO:0007669"/>
    <property type="project" value="UniProtKB-UniRule"/>
</dbReference>
<dbReference type="RefSeq" id="WP_140620783.1">
    <property type="nucleotide sequence ID" value="NZ_VFRQ01000003.1"/>
</dbReference>
<feature type="binding site" evidence="13 15">
    <location>
        <begin position="387"/>
        <end position="391"/>
    </location>
    <ligand>
        <name>IMP</name>
        <dbReference type="ChEBI" id="CHEBI:58053"/>
    </ligand>
</feature>
<evidence type="ECO:0000313" key="22">
    <source>
        <dbReference type="EMBL" id="TPE44749.1"/>
    </source>
</evidence>
<dbReference type="PIRSF" id="PIRSF000130">
    <property type="entry name" value="IMPDH"/>
    <property type="match status" value="1"/>
</dbReference>
<dbReference type="NCBIfam" id="TIGR01302">
    <property type="entry name" value="IMP_dehydrog"/>
    <property type="match status" value="1"/>
</dbReference>
<comment type="activity regulation">
    <text evidence="13">Mycophenolic acid (MPA) is a non-competitive inhibitor that prevents formation of the closed enzyme conformation by binding to the same site as the amobile flap. In contrast, mizoribine monophosphate (MZP) is a competitive inhibitor that induces the closed conformation. MPA is a potent inhibitor of mammalian IMPDHs but a poor inhibitor of the bacterial enzymes. MZP is a more potent inhibitor of bacterial IMPDH.</text>
</comment>
<dbReference type="CDD" id="cd04601">
    <property type="entry name" value="CBS_pair_IMPDH"/>
    <property type="match status" value="1"/>
</dbReference>
<evidence type="ECO:0000256" key="10">
    <source>
        <dbReference type="ARBA" id="ARBA00023027"/>
    </source>
</evidence>
<organism evidence="22 23">
    <name type="scientific">Pontibacter mangrovi</name>
    <dbReference type="NCBI Taxonomy" id="2589816"/>
    <lineage>
        <taxon>Bacteria</taxon>
        <taxon>Pseudomonadati</taxon>
        <taxon>Bacteroidota</taxon>
        <taxon>Cytophagia</taxon>
        <taxon>Cytophagales</taxon>
        <taxon>Hymenobacteraceae</taxon>
        <taxon>Pontibacter</taxon>
    </lineage>
</organism>
<dbReference type="HAMAP" id="MF_01964">
    <property type="entry name" value="IMPDH"/>
    <property type="match status" value="1"/>
</dbReference>
<comment type="caution">
    <text evidence="13">Lacks conserved residue(s) required for the propagation of feature annotation.</text>
</comment>
<evidence type="ECO:0000256" key="17">
    <source>
        <dbReference type="PIRSR" id="PIRSR000130-4"/>
    </source>
</evidence>
<dbReference type="PROSITE" id="PS00487">
    <property type="entry name" value="IMP_DH_GMP_RED"/>
    <property type="match status" value="1"/>
</dbReference>
<evidence type="ECO:0000256" key="4">
    <source>
        <dbReference type="ARBA" id="ARBA00022723"/>
    </source>
</evidence>
<feature type="binding site" description="in other chain" evidence="13 17">
    <location>
        <position position="307"/>
    </location>
    <ligand>
        <name>K(+)</name>
        <dbReference type="ChEBI" id="CHEBI:29103"/>
        <note>ligand shared between two tetrameric partners</note>
    </ligand>
</feature>
<feature type="active site" description="Thioimidate intermediate" evidence="13 14">
    <location>
        <position position="307"/>
    </location>
</feature>
<feature type="binding site" evidence="13">
    <location>
        <position position="471"/>
    </location>
    <ligand>
        <name>K(+)</name>
        <dbReference type="ChEBI" id="CHEBI:29103"/>
        <note>ligand shared between two tetrameric partners</note>
    </ligand>
</feature>
<feature type="binding site" evidence="16">
    <location>
        <begin position="250"/>
        <end position="252"/>
    </location>
    <ligand>
        <name>NAD(+)</name>
        <dbReference type="ChEBI" id="CHEBI:57540"/>
    </ligand>
</feature>
<dbReference type="GO" id="GO:0006177">
    <property type="term" value="P:GMP biosynthetic process"/>
    <property type="evidence" value="ECO:0007669"/>
    <property type="project" value="UniProtKB-UniRule"/>
</dbReference>
<keyword evidence="6 13" id="KW-0332">GMP biosynthesis</keyword>
<evidence type="ECO:0000256" key="20">
    <source>
        <dbReference type="RuleBase" id="RU003928"/>
    </source>
</evidence>
<feature type="binding site" evidence="13 15">
    <location>
        <begin position="340"/>
        <end position="342"/>
    </location>
    <ligand>
        <name>IMP</name>
        <dbReference type="ChEBI" id="CHEBI:58053"/>
    </ligand>
</feature>
<dbReference type="InterPro" id="IPR005990">
    <property type="entry name" value="IMP_DH"/>
</dbReference>
<dbReference type="Gene3D" id="3.20.20.70">
    <property type="entry name" value="Aldolase class I"/>
    <property type="match status" value="1"/>
</dbReference>
<dbReference type="CDD" id="cd00381">
    <property type="entry name" value="IMPDH"/>
    <property type="match status" value="1"/>
</dbReference>
<dbReference type="OrthoDB" id="9805398at2"/>
<evidence type="ECO:0000256" key="7">
    <source>
        <dbReference type="ARBA" id="ARBA00022755"/>
    </source>
</evidence>
<evidence type="ECO:0000256" key="14">
    <source>
        <dbReference type="PIRSR" id="PIRSR000130-1"/>
    </source>
</evidence>
<keyword evidence="23" id="KW-1185">Reference proteome</keyword>
<keyword evidence="10 13" id="KW-0520">NAD</keyword>
<keyword evidence="5" id="KW-0677">Repeat</keyword>
<dbReference type="Proteomes" id="UP000316727">
    <property type="component" value="Unassembled WGS sequence"/>
</dbReference>
<evidence type="ECO:0000256" key="3">
    <source>
        <dbReference type="ARBA" id="ARBA00011881"/>
    </source>
</evidence>
<keyword evidence="7 13" id="KW-0658">Purine biosynthesis</keyword>
<feature type="binding site" description="in other chain" evidence="13 17">
    <location>
        <position position="304"/>
    </location>
    <ligand>
        <name>K(+)</name>
        <dbReference type="ChEBI" id="CHEBI:29103"/>
        <note>ligand shared between two tetrameric partners</note>
    </ligand>
</feature>
<comment type="caution">
    <text evidence="22">The sequence shown here is derived from an EMBL/GenBank/DDBJ whole genome shotgun (WGS) entry which is preliminary data.</text>
</comment>
<dbReference type="SUPFAM" id="SSF54631">
    <property type="entry name" value="CBS-domain pair"/>
    <property type="match status" value="1"/>
</dbReference>
<comment type="catalytic activity">
    <reaction evidence="12 13 20">
        <text>IMP + NAD(+) + H2O = XMP + NADH + H(+)</text>
        <dbReference type="Rhea" id="RHEA:11708"/>
        <dbReference type="ChEBI" id="CHEBI:15377"/>
        <dbReference type="ChEBI" id="CHEBI:15378"/>
        <dbReference type="ChEBI" id="CHEBI:57464"/>
        <dbReference type="ChEBI" id="CHEBI:57540"/>
        <dbReference type="ChEBI" id="CHEBI:57945"/>
        <dbReference type="ChEBI" id="CHEBI:58053"/>
        <dbReference type="EC" id="1.1.1.205"/>
    </reaction>
</comment>
<dbReference type="Pfam" id="PF00478">
    <property type="entry name" value="IMPDH"/>
    <property type="match status" value="1"/>
</dbReference>
<feature type="binding site" evidence="13 15">
    <location>
        <position position="418"/>
    </location>
    <ligand>
        <name>IMP</name>
        <dbReference type="ChEBI" id="CHEBI:58053"/>
    </ligand>
</feature>
<feature type="domain" description="CBS" evidence="21">
    <location>
        <begin position="96"/>
        <end position="155"/>
    </location>
</feature>
<evidence type="ECO:0000256" key="16">
    <source>
        <dbReference type="PIRSR" id="PIRSR000130-3"/>
    </source>
</evidence>
<dbReference type="AlphaFoldDB" id="A0A501W569"/>
<feature type="binding site" description="in other chain" evidence="13 17">
    <location>
        <position position="302"/>
    </location>
    <ligand>
        <name>K(+)</name>
        <dbReference type="ChEBI" id="CHEBI:29103"/>
        <note>ligand shared between two tetrameric partners</note>
    </ligand>
</feature>
<evidence type="ECO:0000259" key="21">
    <source>
        <dbReference type="PROSITE" id="PS51371"/>
    </source>
</evidence>
<evidence type="ECO:0000256" key="11">
    <source>
        <dbReference type="ARBA" id="ARBA00023122"/>
    </source>
</evidence>
<keyword evidence="11 18" id="KW-0129">CBS domain</keyword>
<dbReference type="PANTHER" id="PTHR11911">
    <property type="entry name" value="INOSINE-5-MONOPHOSPHATE DEHYDROGENASE RELATED"/>
    <property type="match status" value="1"/>
</dbReference>
<dbReference type="GO" id="GO:0003938">
    <property type="term" value="F:IMP dehydrogenase activity"/>
    <property type="evidence" value="ECO:0007669"/>
    <property type="project" value="UniProtKB-UniRule"/>
</dbReference>
<feature type="binding site" evidence="13">
    <location>
        <position position="473"/>
    </location>
    <ligand>
        <name>K(+)</name>
        <dbReference type="ChEBI" id="CHEBI:29103"/>
        <note>ligand shared between two tetrameric partners</note>
    </ligand>
</feature>
<evidence type="ECO:0000256" key="2">
    <source>
        <dbReference type="ARBA" id="ARBA00005502"/>
    </source>
</evidence>
<dbReference type="EC" id="1.1.1.205" evidence="13 20"/>
<feature type="binding site" evidence="13 16">
    <location>
        <begin position="300"/>
        <end position="302"/>
    </location>
    <ligand>
        <name>NAD(+)</name>
        <dbReference type="ChEBI" id="CHEBI:57540"/>
    </ligand>
</feature>
<feature type="domain" description="CBS" evidence="21">
    <location>
        <begin position="156"/>
        <end position="216"/>
    </location>
</feature>
<feature type="binding site" evidence="13 15">
    <location>
        <begin position="363"/>
        <end position="364"/>
    </location>
    <ligand>
        <name>IMP</name>
        <dbReference type="ChEBI" id="CHEBI:58053"/>
    </ligand>
</feature>
<evidence type="ECO:0000256" key="1">
    <source>
        <dbReference type="ARBA" id="ARBA00001958"/>
    </source>
</evidence>
<feature type="binding site" evidence="13">
    <location>
        <position position="472"/>
    </location>
    <ligand>
        <name>K(+)</name>
        <dbReference type="ChEBI" id="CHEBI:29103"/>
        <note>ligand shared between two tetrameric partners</note>
    </ligand>
</feature>
<sequence>MLSDQKILFEALTYDDVLLLPAYSEVLPHQTNTSSQLTRNIRINIPLVSAAMDTVTEAELAIAMAQEGGIGIIHKNMSIKKQAEQVRRVKRSESGMILDPITLNENATLGDAVQIMTENKIGGIPIVDNSGTLTGIITNRDLRFQRDLTQPVSAIMTSQNLITAPKGIDLTKAEDILQEYKIEKLPVVDENGKLAGLITYKDILKKKDRPYACKDEYGRLRVGAAVGVTPDVLDRVKALVEAGVDVISVDTAHGHSRGVLEAVRKIKDHYPQVDLIAGNIATAEGAKALADAGADAVKVGVGPGSICTTRVIAGIGVPQLSAVMEAARGLEGTGVPIIADGGIKFSGDLVKALAGGASTVMIGSLLAGTEEAPGEMLIYEGRKYKTYRGMGSVEAMEEGSKDRYFQGDEKDAKKLVPEGIVGRVAYKGFVNEVIYQMAGGLRAGMGYCGTPTISDLWNAKMVKISGAGLRESHPHDVQIMREAPNYSR</sequence>
<gene>
    <name evidence="13 22" type="primary">guaB</name>
    <name evidence="22" type="ORF">FJM65_06915</name>
</gene>
<dbReference type="SMART" id="SM00116">
    <property type="entry name" value="CBS"/>
    <property type="match status" value="2"/>
</dbReference>
<dbReference type="InterPro" id="IPR015875">
    <property type="entry name" value="IMP_DH/GMP_Rdtase_CS"/>
</dbReference>
<proteinExistence type="inferred from homology"/>
<dbReference type="GO" id="GO:0046872">
    <property type="term" value="F:metal ion binding"/>
    <property type="evidence" value="ECO:0007669"/>
    <property type="project" value="UniProtKB-UniRule"/>
</dbReference>
<keyword evidence="4 13" id="KW-0479">Metal-binding</keyword>
<feature type="binding site" evidence="13">
    <location>
        <position position="250"/>
    </location>
    <ligand>
        <name>NAD(+)</name>
        <dbReference type="ChEBI" id="CHEBI:57540"/>
    </ligand>
</feature>
<feature type="active site" description="Proton acceptor" evidence="13 14">
    <location>
        <position position="403"/>
    </location>
</feature>
<evidence type="ECO:0000256" key="19">
    <source>
        <dbReference type="RuleBase" id="RU003927"/>
    </source>
</evidence>
<dbReference type="InterPro" id="IPR046342">
    <property type="entry name" value="CBS_dom_sf"/>
</dbReference>
<dbReference type="FunFam" id="3.20.20.70:FF:000003">
    <property type="entry name" value="GMP reductase"/>
    <property type="match status" value="1"/>
</dbReference>